<comment type="caution">
    <text evidence="3">The sequence shown here is derived from an EMBL/GenBank/DDBJ whole genome shotgun (WGS) entry which is preliminary data.</text>
</comment>
<keyword evidence="2" id="KW-1277">Toxin-antitoxin system</keyword>
<protein>
    <recommendedName>
        <fullName evidence="5">mRNA-degrading endonuclease RelE, toxin component of the RelBE toxin-antitoxin system</fullName>
    </recommendedName>
</protein>
<dbReference type="Pfam" id="PF05016">
    <property type="entry name" value="ParE_toxin"/>
    <property type="match status" value="1"/>
</dbReference>
<evidence type="ECO:0000256" key="1">
    <source>
        <dbReference type="ARBA" id="ARBA00006226"/>
    </source>
</evidence>
<name>A0A8J3LIJ5_9ACTN</name>
<dbReference type="SUPFAM" id="SSF143011">
    <property type="entry name" value="RelE-like"/>
    <property type="match status" value="1"/>
</dbReference>
<sequence length="138" mass="14848">MALSCHDAAEIHDQRTHFHGKGIREGDEAAYCLPSGQNGKAVADEAYRLSLAPAARRSLTESPPAGLPLAVAVAAAVGEFISGPLLGNPHRAGKALTRDLAGYHSARRGAYRVVYRIDDDTRTVHVVRIDHRADVYHS</sequence>
<dbReference type="PANTHER" id="PTHR35601:SF1">
    <property type="entry name" value="TOXIN RELE"/>
    <property type="match status" value="1"/>
</dbReference>
<dbReference type="AlphaFoldDB" id="A0A8J3LIJ5"/>
<keyword evidence="4" id="KW-1185">Reference proteome</keyword>
<dbReference type="EMBL" id="BONU01000010">
    <property type="protein sequence ID" value="GIG73557.1"/>
    <property type="molecule type" value="Genomic_DNA"/>
</dbReference>
<evidence type="ECO:0000256" key="2">
    <source>
        <dbReference type="ARBA" id="ARBA00022649"/>
    </source>
</evidence>
<dbReference type="Proteomes" id="UP000653674">
    <property type="component" value="Unassembled WGS sequence"/>
</dbReference>
<organism evidence="3 4">
    <name type="scientific">Planosporangium flavigriseum</name>
    <dbReference type="NCBI Taxonomy" id="373681"/>
    <lineage>
        <taxon>Bacteria</taxon>
        <taxon>Bacillati</taxon>
        <taxon>Actinomycetota</taxon>
        <taxon>Actinomycetes</taxon>
        <taxon>Micromonosporales</taxon>
        <taxon>Micromonosporaceae</taxon>
        <taxon>Planosporangium</taxon>
    </lineage>
</organism>
<evidence type="ECO:0000313" key="4">
    <source>
        <dbReference type="Proteomes" id="UP000653674"/>
    </source>
</evidence>
<proteinExistence type="inferred from homology"/>
<evidence type="ECO:0008006" key="5">
    <source>
        <dbReference type="Google" id="ProtNLM"/>
    </source>
</evidence>
<dbReference type="PANTHER" id="PTHR35601">
    <property type="entry name" value="TOXIN RELE"/>
    <property type="match status" value="1"/>
</dbReference>
<reference evidence="3" key="1">
    <citation type="submission" date="2021-01" db="EMBL/GenBank/DDBJ databases">
        <title>Whole genome shotgun sequence of Planosporangium flavigriseum NBRC 105377.</title>
        <authorList>
            <person name="Komaki H."/>
            <person name="Tamura T."/>
        </authorList>
    </citation>
    <scope>NUCLEOTIDE SEQUENCE</scope>
    <source>
        <strain evidence="3">NBRC 105377</strain>
    </source>
</reference>
<comment type="similarity">
    <text evidence="1">Belongs to the RelE toxin family.</text>
</comment>
<accession>A0A8J3LIJ5</accession>
<evidence type="ECO:0000313" key="3">
    <source>
        <dbReference type="EMBL" id="GIG73557.1"/>
    </source>
</evidence>
<dbReference type="InterPro" id="IPR035093">
    <property type="entry name" value="RelE/ParE_toxin_dom_sf"/>
</dbReference>
<dbReference type="InterPro" id="IPR007712">
    <property type="entry name" value="RelE/ParE_toxin"/>
</dbReference>
<dbReference type="Gene3D" id="3.30.2310.20">
    <property type="entry name" value="RelE-like"/>
    <property type="match status" value="1"/>
</dbReference>
<gene>
    <name evidence="3" type="ORF">Pfl04_19610</name>
</gene>